<dbReference type="GeneID" id="107111593"/>
<evidence type="ECO:0000256" key="2">
    <source>
        <dbReference type="ARBA" id="ARBA00004286"/>
    </source>
</evidence>
<feature type="compositionally biased region" description="Basic residues" evidence="8">
    <location>
        <begin position="542"/>
        <end position="559"/>
    </location>
</feature>
<dbReference type="RefSeq" id="XP_015268058.1">
    <property type="nucleotide sequence ID" value="XM_015412572.1"/>
</dbReference>
<accession>A0ABM1K2X1</accession>
<dbReference type="PANTHER" id="PTHR15832:SF1">
    <property type="entry name" value="HETEROCHROMATIN PROTEIN 1-BINDING PROTEIN 3"/>
    <property type="match status" value="1"/>
</dbReference>
<dbReference type="InterPro" id="IPR005818">
    <property type="entry name" value="Histone_H1/H5_H15"/>
</dbReference>
<evidence type="ECO:0000256" key="5">
    <source>
        <dbReference type="ARBA" id="ARBA00022737"/>
    </source>
</evidence>
<dbReference type="PROSITE" id="PS51504">
    <property type="entry name" value="H15"/>
    <property type="match status" value="3"/>
</dbReference>
<dbReference type="InterPro" id="IPR036388">
    <property type="entry name" value="WH-like_DNA-bd_sf"/>
</dbReference>
<feature type="region of interest" description="Disordered" evidence="8">
    <location>
        <begin position="108"/>
        <end position="210"/>
    </location>
</feature>
<organism evidence="10 11">
    <name type="scientific">Gekko japonicus</name>
    <name type="common">Schlegel's Japanese gecko</name>
    <dbReference type="NCBI Taxonomy" id="146911"/>
    <lineage>
        <taxon>Eukaryota</taxon>
        <taxon>Metazoa</taxon>
        <taxon>Chordata</taxon>
        <taxon>Craniata</taxon>
        <taxon>Vertebrata</taxon>
        <taxon>Euteleostomi</taxon>
        <taxon>Lepidosauria</taxon>
        <taxon>Squamata</taxon>
        <taxon>Bifurcata</taxon>
        <taxon>Gekkota</taxon>
        <taxon>Gekkonidae</taxon>
        <taxon>Gekkoninae</taxon>
        <taxon>Gekko</taxon>
    </lineage>
</organism>
<evidence type="ECO:0000256" key="6">
    <source>
        <dbReference type="ARBA" id="ARBA00023125"/>
    </source>
</evidence>
<gene>
    <name evidence="11" type="primary">HP1BP3</name>
</gene>
<feature type="domain" description="H15" evidence="9">
    <location>
        <begin position="417"/>
        <end position="492"/>
    </location>
</feature>
<evidence type="ECO:0000256" key="7">
    <source>
        <dbReference type="ARBA" id="ARBA00023242"/>
    </source>
</evidence>
<dbReference type="SMART" id="SM00526">
    <property type="entry name" value="H15"/>
    <property type="match status" value="3"/>
</dbReference>
<dbReference type="Gene3D" id="1.10.10.10">
    <property type="entry name" value="Winged helix-like DNA-binding domain superfamily/Winged helix DNA-binding domain"/>
    <property type="match status" value="3"/>
</dbReference>
<feature type="domain" description="H15" evidence="9">
    <location>
        <begin position="334"/>
        <end position="409"/>
    </location>
</feature>
<dbReference type="Pfam" id="PF00538">
    <property type="entry name" value="Linker_histone"/>
    <property type="match status" value="3"/>
</dbReference>
<feature type="compositionally biased region" description="Basic and acidic residues" evidence="8">
    <location>
        <begin position="131"/>
        <end position="147"/>
    </location>
</feature>
<keyword evidence="4" id="KW-0158">Chromosome</keyword>
<keyword evidence="7" id="KW-0539">Nucleus</keyword>
<keyword evidence="6" id="KW-0238">DNA-binding</keyword>
<evidence type="ECO:0000256" key="4">
    <source>
        <dbReference type="ARBA" id="ARBA00022454"/>
    </source>
</evidence>
<name>A0ABM1K2X1_GEKJA</name>
<keyword evidence="10" id="KW-1185">Reference proteome</keyword>
<dbReference type="Proteomes" id="UP000694871">
    <property type="component" value="Unplaced"/>
</dbReference>
<feature type="compositionally biased region" description="Basic and acidic residues" evidence="8">
    <location>
        <begin position="174"/>
        <end position="206"/>
    </location>
</feature>
<evidence type="ECO:0000256" key="8">
    <source>
        <dbReference type="SAM" id="MobiDB-lite"/>
    </source>
</evidence>
<dbReference type="CDD" id="cd00073">
    <property type="entry name" value="H15"/>
    <property type="match status" value="1"/>
</dbReference>
<evidence type="ECO:0000313" key="10">
    <source>
        <dbReference type="Proteomes" id="UP000694871"/>
    </source>
</evidence>
<dbReference type="SUPFAM" id="SSF46785">
    <property type="entry name" value="Winged helix' DNA-binding domain"/>
    <property type="match status" value="3"/>
</dbReference>
<feature type="compositionally biased region" description="Basic residues" evidence="8">
    <location>
        <begin position="498"/>
        <end position="533"/>
    </location>
</feature>
<feature type="region of interest" description="Disordered" evidence="8">
    <location>
        <begin position="42"/>
        <end position="96"/>
    </location>
</feature>
<dbReference type="PANTHER" id="PTHR15832">
    <property type="entry name" value="SHC (SRC HOMOLOGY DOMAIN C-TERMINAL) ADAPTOR HOMOLOG"/>
    <property type="match status" value="1"/>
</dbReference>
<evidence type="ECO:0000256" key="1">
    <source>
        <dbReference type="ARBA" id="ARBA00004123"/>
    </source>
</evidence>
<feature type="region of interest" description="Disordered" evidence="8">
    <location>
        <begin position="496"/>
        <end position="598"/>
    </location>
</feature>
<comment type="subcellular location">
    <subcellularLocation>
        <location evidence="2">Chromosome</location>
    </subcellularLocation>
    <subcellularLocation>
        <location evidence="1">Nucleus</location>
    </subcellularLocation>
</comment>
<evidence type="ECO:0000259" key="9">
    <source>
        <dbReference type="PROSITE" id="PS51504"/>
    </source>
</evidence>
<evidence type="ECO:0000313" key="11">
    <source>
        <dbReference type="RefSeq" id="XP_015268058.1"/>
    </source>
</evidence>
<feature type="compositionally biased region" description="Low complexity" evidence="8">
    <location>
        <begin position="562"/>
        <end position="574"/>
    </location>
</feature>
<dbReference type="InterPro" id="IPR036390">
    <property type="entry name" value="WH_DNA-bd_sf"/>
</dbReference>
<feature type="compositionally biased region" description="Basic residues" evidence="8">
    <location>
        <begin position="582"/>
        <end position="598"/>
    </location>
</feature>
<feature type="region of interest" description="Disordered" evidence="8">
    <location>
        <begin position="306"/>
        <end position="332"/>
    </location>
</feature>
<feature type="domain" description="H15" evidence="9">
    <location>
        <begin position="236"/>
        <end position="311"/>
    </location>
</feature>
<reference evidence="11" key="1">
    <citation type="submission" date="2025-08" db="UniProtKB">
        <authorList>
            <consortium name="RefSeq"/>
        </authorList>
    </citation>
    <scope>IDENTIFICATION</scope>
</reference>
<evidence type="ECO:0000256" key="3">
    <source>
        <dbReference type="ARBA" id="ARBA00019297"/>
    </source>
</evidence>
<sequence length="598" mass="65381">MAETLASKEVARKRARPRACFCFGRSRRQKESLQTAVRRAHARGRGADWVPPRNEGGGTAAWCSKDARGPPLARRGGSPAPSFRGVRPVPPPPLLGAPLLCVLRAERGPESKAEDGTMPIRRAVNSAARETPPKSKPAEAEEPKPDPDVSSEESASTVEERGNETPPATSSEAEPPKEPEAGEKPAEKPAEEAQKEEKDPAKEKEKKVKKTIPAWATLSASQLARAQKQTQMAASSRPKMDAILIEAIKACYQKGGASVVAIRKYIIHKYPSLELERRGYLLKQALKRELERGVIRQVKGKGASGSFVVTPNSGKTASKSRDRKRSASVASPEQPVKLEDVLPLAFTRLCEPKEASYSLIKKYVSQYYPKLKVDVRPQLLKNALQRAVEKGQLEQITGKGASGTFQLKKCGEKPLLGGSLMEDAILSAIAAMNEPKTCSTTALKKYVLEKHPGTNSSLQVHLLKRTLQKCEKNGWMEQISGKGFSGTFQLCFPYYPRVQKRPPPKARSRAPPVKRREAKPKPRKAPAAHRGKARPPPVVKAPAKKAKPTHPRAAAKKPPRSPSSSPTPKKPVVSPRKEVKPPAKKSKPTMRKSLRVKK</sequence>
<proteinExistence type="predicted"/>
<protein>
    <recommendedName>
        <fullName evidence="3">Heterochromatin protein 1-binding protein 3</fullName>
    </recommendedName>
</protein>
<keyword evidence="5" id="KW-0677">Repeat</keyword>